<organism evidence="8">
    <name type="scientific">hydrothermal vent metagenome</name>
    <dbReference type="NCBI Taxonomy" id="652676"/>
    <lineage>
        <taxon>unclassified sequences</taxon>
        <taxon>metagenomes</taxon>
        <taxon>ecological metagenomes</taxon>
    </lineage>
</organism>
<dbReference type="Pfam" id="PF13567">
    <property type="entry name" value="DUF4131"/>
    <property type="match status" value="1"/>
</dbReference>
<evidence type="ECO:0000256" key="4">
    <source>
        <dbReference type="ARBA" id="ARBA00022989"/>
    </source>
</evidence>
<dbReference type="Gene3D" id="3.60.15.10">
    <property type="entry name" value="Ribonuclease Z/Hydroxyacylglutathione hydrolase-like"/>
    <property type="match status" value="1"/>
</dbReference>
<evidence type="ECO:0000256" key="1">
    <source>
        <dbReference type="ARBA" id="ARBA00004651"/>
    </source>
</evidence>
<keyword evidence="5 6" id="KW-0472">Membrane</keyword>
<evidence type="ECO:0000259" key="7">
    <source>
        <dbReference type="SMART" id="SM00849"/>
    </source>
</evidence>
<feature type="transmembrane region" description="Helical" evidence="6">
    <location>
        <begin position="387"/>
        <end position="408"/>
    </location>
</feature>
<dbReference type="PANTHER" id="PTHR30619">
    <property type="entry name" value="DNA INTERNALIZATION/COMPETENCE PROTEIN COMEC/REC2"/>
    <property type="match status" value="1"/>
</dbReference>
<dbReference type="InterPro" id="IPR004477">
    <property type="entry name" value="ComEC_N"/>
</dbReference>
<feature type="transmembrane region" description="Helical" evidence="6">
    <location>
        <begin position="63"/>
        <end position="84"/>
    </location>
</feature>
<dbReference type="InterPro" id="IPR036866">
    <property type="entry name" value="RibonucZ/Hydroxyglut_hydro"/>
</dbReference>
<comment type="subcellular location">
    <subcellularLocation>
        <location evidence="1">Cell membrane</location>
        <topology evidence="1">Multi-pass membrane protein</topology>
    </subcellularLocation>
</comment>
<proteinExistence type="predicted"/>
<dbReference type="SUPFAM" id="SSF56281">
    <property type="entry name" value="Metallo-hydrolase/oxidoreductase"/>
    <property type="match status" value="1"/>
</dbReference>
<dbReference type="NCBIfam" id="TIGR00361">
    <property type="entry name" value="ComEC_Rec2"/>
    <property type="match status" value="1"/>
</dbReference>
<name>A0A161K4E6_9ZZZZ</name>
<dbReference type="InterPro" id="IPR035681">
    <property type="entry name" value="ComA-like_MBL"/>
</dbReference>
<feature type="domain" description="Metallo-beta-lactamase" evidence="7">
    <location>
        <begin position="530"/>
        <end position="730"/>
    </location>
</feature>
<dbReference type="SMART" id="SM00849">
    <property type="entry name" value="Lactamase_B"/>
    <property type="match status" value="1"/>
</dbReference>
<accession>A0A161K4E6</accession>
<feature type="transmembrane region" description="Helical" evidence="6">
    <location>
        <begin position="25"/>
        <end position="43"/>
    </location>
</feature>
<evidence type="ECO:0000256" key="3">
    <source>
        <dbReference type="ARBA" id="ARBA00022692"/>
    </source>
</evidence>
<dbReference type="InterPro" id="IPR025405">
    <property type="entry name" value="DUF4131"/>
</dbReference>
<evidence type="ECO:0000256" key="5">
    <source>
        <dbReference type="ARBA" id="ARBA00023136"/>
    </source>
</evidence>
<dbReference type="CDD" id="cd07731">
    <property type="entry name" value="ComA-like_MBL-fold"/>
    <property type="match status" value="1"/>
</dbReference>
<feature type="transmembrane region" description="Helical" evidence="6">
    <location>
        <begin position="420"/>
        <end position="441"/>
    </location>
</feature>
<dbReference type="InterPro" id="IPR052159">
    <property type="entry name" value="Competence_DNA_uptake"/>
</dbReference>
<dbReference type="EMBL" id="CZQC01000038">
    <property type="protein sequence ID" value="CUS41296.1"/>
    <property type="molecule type" value="Genomic_DNA"/>
</dbReference>
<protein>
    <submittedName>
        <fullName evidence="8">DNA internalization-related competence protein ComEC/Rec2</fullName>
    </submittedName>
</protein>
<feature type="transmembrane region" description="Helical" evidence="6">
    <location>
        <begin position="257"/>
        <end position="281"/>
    </location>
</feature>
<dbReference type="GO" id="GO:0005886">
    <property type="term" value="C:plasma membrane"/>
    <property type="evidence" value="ECO:0007669"/>
    <property type="project" value="UniProtKB-SubCell"/>
</dbReference>
<keyword evidence="4 6" id="KW-1133">Transmembrane helix</keyword>
<evidence type="ECO:0000256" key="6">
    <source>
        <dbReference type="SAM" id="Phobius"/>
    </source>
</evidence>
<dbReference type="InterPro" id="IPR004797">
    <property type="entry name" value="Competence_ComEC/Rec2"/>
</dbReference>
<dbReference type="Pfam" id="PF03772">
    <property type="entry name" value="Competence"/>
    <property type="match status" value="1"/>
</dbReference>
<feature type="transmembrane region" description="Helical" evidence="6">
    <location>
        <begin position="498"/>
        <end position="516"/>
    </location>
</feature>
<sequence>MYLIILFMIAGLIFGVLLAPSQLIYLWTLSCCASAAWIALRLLNLWLKRRRNSSPPIKISIAYGRICVVLVLLSFGSVWSAVWLSQQLEHRLPMSANGSDISLYGCIDQVLDRELVIRNGEPIVAKLKLLLQVAESPYSLRYVSLSWYYPKQKLSTGQCIQATVRLRSPRSFANGLPFDYEAYLLIQSIDASGYIKTIDTVLADEQYSPAIHRNLWIEQLANNIPSGAWPWIAGLVLGEKDAFSTEQWHLARNTGTLHLLVVSGLHVGLVAIIATLISNIVLRFIVFVRGRSVGFAIWLPALTAIVVSGGYAWLAGFGVSLQRSWLMVVIAVLIFQFGYRARPLYPLLLALLLMLLANPLVITQVGFWFSFSAVSALVIFFSGRKTSWLEAATLPQWVVFCVCLPIALTFGQPVSLIHCLINLIAIPVLTLALLPLSLLALATRWDWAYSLLAQIGDWYWYGLALIEPEPSSAVWWLEPIPLVLWLIFLILLRLSGNFILVIGLFSVNVFMLLCGGRPEPDVLVMLDVGQGQSVYVTSRGKALVFDTGPAFSATFSAGDAILLPDLLRRGTSEISALVVSHSDLDHAGGLSGVLAGPIPIKTSYFGQPLAANLGEYAGEGDAPSQALSCHRDRYWRVYSTDLAMRFFPIPEEIRTSDNDASCVVQVVWHGQRLMISGDASQSVEKWLVKTYGNDLKSDVLIVGHHGSRTSTAELWLDAVRPKQAWISVGFQSRFGHPHQEVMERLAARGIDIIRTDERGRWQMNADGGGEGARDGWQFLWRQP</sequence>
<feature type="transmembrane region" description="Helical" evidence="6">
    <location>
        <begin position="473"/>
        <end position="492"/>
    </location>
</feature>
<dbReference type="NCBIfam" id="TIGR00360">
    <property type="entry name" value="ComEC_N-term"/>
    <property type="match status" value="1"/>
</dbReference>
<dbReference type="Pfam" id="PF00753">
    <property type="entry name" value="Lactamase_B"/>
    <property type="match status" value="1"/>
</dbReference>
<evidence type="ECO:0000313" key="8">
    <source>
        <dbReference type="EMBL" id="CUS41296.1"/>
    </source>
</evidence>
<feature type="transmembrane region" description="Helical" evidence="6">
    <location>
        <begin position="293"/>
        <end position="314"/>
    </location>
</feature>
<dbReference type="GO" id="GO:0030420">
    <property type="term" value="P:establishment of competence for transformation"/>
    <property type="evidence" value="ECO:0007669"/>
    <property type="project" value="InterPro"/>
</dbReference>
<dbReference type="PANTHER" id="PTHR30619:SF1">
    <property type="entry name" value="RECOMBINATION PROTEIN 2"/>
    <property type="match status" value="1"/>
</dbReference>
<keyword evidence="2" id="KW-1003">Cell membrane</keyword>
<dbReference type="AlphaFoldDB" id="A0A161K4E6"/>
<dbReference type="InterPro" id="IPR001279">
    <property type="entry name" value="Metallo-B-lactamas"/>
</dbReference>
<evidence type="ECO:0000256" key="2">
    <source>
        <dbReference type="ARBA" id="ARBA00022475"/>
    </source>
</evidence>
<feature type="transmembrane region" description="Helical" evidence="6">
    <location>
        <begin position="320"/>
        <end position="339"/>
    </location>
</feature>
<gene>
    <name evidence="8" type="ORF">MGWOODY_Tha814</name>
</gene>
<feature type="transmembrane region" description="Helical" evidence="6">
    <location>
        <begin position="351"/>
        <end position="381"/>
    </location>
</feature>
<keyword evidence="3 6" id="KW-0812">Transmembrane</keyword>
<reference evidence="8" key="1">
    <citation type="submission" date="2015-10" db="EMBL/GenBank/DDBJ databases">
        <authorList>
            <person name="Gilbert D.G."/>
        </authorList>
    </citation>
    <scope>NUCLEOTIDE SEQUENCE</scope>
</reference>